<evidence type="ECO:0000313" key="3">
    <source>
        <dbReference type="Proteomes" id="UP001597526"/>
    </source>
</evidence>
<sequence>MAQLFDKEIKFDLPDSDISYYPNFIEKTIADNYFYNLKKTVPWQQDDIKVFGKVYPQPRLTALFGNNGKAYSYSNITMHPKPFSKELQELKKSIELVAMTTFTTCLLNLYRDGKDSNGWHADDETELGENPVIASISLGQERFFHLRHKNEKQLKQKILLEHGSLLLMKGETQHFWQHQIPKTAKPITERINLTFRVVY</sequence>
<dbReference type="PROSITE" id="PS51471">
    <property type="entry name" value="FE2OG_OXY"/>
    <property type="match status" value="1"/>
</dbReference>
<keyword evidence="2" id="KW-0223">Dioxygenase</keyword>
<dbReference type="PANTHER" id="PTHR31212">
    <property type="entry name" value="ALPHA-KETOGLUTARATE-DEPENDENT DIOXYGENASE ALKB HOMOLOG 3"/>
    <property type="match status" value="1"/>
</dbReference>
<dbReference type="GO" id="GO:0051213">
    <property type="term" value="F:dioxygenase activity"/>
    <property type="evidence" value="ECO:0007669"/>
    <property type="project" value="UniProtKB-KW"/>
</dbReference>
<gene>
    <name evidence="2" type="ORF">ACFSQJ_00095</name>
</gene>
<dbReference type="InterPro" id="IPR032854">
    <property type="entry name" value="ALKBH3"/>
</dbReference>
<dbReference type="PANTHER" id="PTHR31212:SF4">
    <property type="entry name" value="ALPHA-KETOGLUTARATE-DEPENDENT DIOXYGENASE ALKB HOMOLOG 3"/>
    <property type="match status" value="1"/>
</dbReference>
<dbReference type="EMBL" id="JBHULB010000001">
    <property type="protein sequence ID" value="MFD2585309.1"/>
    <property type="molecule type" value="Genomic_DNA"/>
</dbReference>
<comment type="caution">
    <text evidence="2">The sequence shown here is derived from an EMBL/GenBank/DDBJ whole genome shotgun (WGS) entry which is preliminary data.</text>
</comment>
<reference evidence="3" key="1">
    <citation type="journal article" date="2019" name="Int. J. Syst. Evol. Microbiol.">
        <title>The Global Catalogue of Microorganisms (GCM) 10K type strain sequencing project: providing services to taxonomists for standard genome sequencing and annotation.</title>
        <authorList>
            <consortium name="The Broad Institute Genomics Platform"/>
            <consortium name="The Broad Institute Genome Sequencing Center for Infectious Disease"/>
            <person name="Wu L."/>
            <person name="Ma J."/>
        </authorList>
    </citation>
    <scope>NUCLEOTIDE SEQUENCE [LARGE SCALE GENOMIC DNA]</scope>
    <source>
        <strain evidence="3">KCTC 52368</strain>
    </source>
</reference>
<dbReference type="Proteomes" id="UP001597526">
    <property type="component" value="Unassembled WGS sequence"/>
</dbReference>
<protein>
    <submittedName>
        <fullName evidence="2">Alpha-ketoglutarate-dependent dioxygenase AlkB family protein</fullName>
    </submittedName>
</protein>
<feature type="domain" description="Fe2OG dioxygenase" evidence="1">
    <location>
        <begin position="101"/>
        <end position="199"/>
    </location>
</feature>
<dbReference type="RefSeq" id="WP_377764713.1">
    <property type="nucleotide sequence ID" value="NZ_JBHULB010000001.1"/>
</dbReference>
<evidence type="ECO:0000259" key="1">
    <source>
        <dbReference type="PROSITE" id="PS51471"/>
    </source>
</evidence>
<dbReference type="Pfam" id="PF13532">
    <property type="entry name" value="2OG-FeII_Oxy_2"/>
    <property type="match status" value="1"/>
</dbReference>
<dbReference type="Gene3D" id="2.60.120.590">
    <property type="entry name" value="Alpha-ketoglutarate-dependent dioxygenase AlkB-like"/>
    <property type="match status" value="1"/>
</dbReference>
<name>A0ABW5MUL1_9FLAO</name>
<accession>A0ABW5MUL1</accession>
<dbReference type="InterPro" id="IPR037151">
    <property type="entry name" value="AlkB-like_sf"/>
</dbReference>
<dbReference type="InterPro" id="IPR005123">
    <property type="entry name" value="Oxoglu/Fe-dep_dioxygenase_dom"/>
</dbReference>
<dbReference type="InterPro" id="IPR027450">
    <property type="entry name" value="AlkB-like"/>
</dbReference>
<keyword evidence="2" id="KW-0560">Oxidoreductase</keyword>
<proteinExistence type="predicted"/>
<organism evidence="2 3">
    <name type="scientific">Croceitalea marina</name>
    <dbReference type="NCBI Taxonomy" id="1775166"/>
    <lineage>
        <taxon>Bacteria</taxon>
        <taxon>Pseudomonadati</taxon>
        <taxon>Bacteroidota</taxon>
        <taxon>Flavobacteriia</taxon>
        <taxon>Flavobacteriales</taxon>
        <taxon>Flavobacteriaceae</taxon>
        <taxon>Croceitalea</taxon>
    </lineage>
</organism>
<keyword evidence="3" id="KW-1185">Reference proteome</keyword>
<dbReference type="SUPFAM" id="SSF51197">
    <property type="entry name" value="Clavaminate synthase-like"/>
    <property type="match status" value="1"/>
</dbReference>
<evidence type="ECO:0000313" key="2">
    <source>
        <dbReference type="EMBL" id="MFD2585309.1"/>
    </source>
</evidence>